<dbReference type="EMBL" id="FORU01000003">
    <property type="protein sequence ID" value="SFJ11089.1"/>
    <property type="molecule type" value="Genomic_DNA"/>
</dbReference>
<name>A0A1I3NPI9_9FLAO</name>
<dbReference type="InterPro" id="IPR010664">
    <property type="entry name" value="LipoPS_assembly_LptC-rel"/>
</dbReference>
<evidence type="ECO:0000313" key="1">
    <source>
        <dbReference type="EMBL" id="SFJ11089.1"/>
    </source>
</evidence>
<dbReference type="InterPro" id="IPR026265">
    <property type="entry name" value="LptC"/>
</dbReference>
<dbReference type="GO" id="GO:0015221">
    <property type="term" value="F:lipopolysaccharide transmembrane transporter activity"/>
    <property type="evidence" value="ECO:0007669"/>
    <property type="project" value="InterPro"/>
</dbReference>
<dbReference type="Pfam" id="PF06835">
    <property type="entry name" value="LptC"/>
    <property type="match status" value="1"/>
</dbReference>
<dbReference type="PROSITE" id="PS51257">
    <property type="entry name" value="PROKAR_LIPOPROTEIN"/>
    <property type="match status" value="1"/>
</dbReference>
<evidence type="ECO:0000313" key="2">
    <source>
        <dbReference type="Proteomes" id="UP000243887"/>
    </source>
</evidence>
<protein>
    <submittedName>
        <fullName evidence="1">LPS export ABC transporter protein LptC</fullName>
    </submittedName>
</protein>
<dbReference type="STRING" id="1150112.SAMN04487893_103154"/>
<sequence length="187" mass="21528">MDRTLKKTLLNKWGLLFLTLPMLLSCESNFKDIQRINKVTFYPSGDAENILLNYVDSGKTKAILKSTKMLDYQQVKYPFTEFPTGIHLTFFDDEFNKNYVVSDYAISYATTELIDLRGNVVITTHDGNVLEADQLYFDQKNSWIYTEGKYKISDKDQSFTQGIGLDSDSEFKTIKAKNSYAESIKKD</sequence>
<gene>
    <name evidence="1" type="ORF">SAMN04487893_103154</name>
</gene>
<dbReference type="RefSeq" id="WP_090678237.1">
    <property type="nucleotide sequence ID" value="NZ_FORU01000003.1"/>
</dbReference>
<reference evidence="2" key="1">
    <citation type="submission" date="2016-10" db="EMBL/GenBank/DDBJ databases">
        <authorList>
            <person name="Varghese N."/>
            <person name="Submissions S."/>
        </authorList>
    </citation>
    <scope>NUCLEOTIDE SEQUENCE [LARGE SCALE GENOMIC DNA]</scope>
    <source>
        <strain evidence="2">DSM 26542</strain>
    </source>
</reference>
<keyword evidence="2" id="KW-1185">Reference proteome</keyword>
<proteinExistence type="predicted"/>
<dbReference type="NCBIfam" id="TIGR04409">
    <property type="entry name" value="LptC_YrbK"/>
    <property type="match status" value="1"/>
</dbReference>
<dbReference type="Gene3D" id="2.60.450.10">
    <property type="entry name" value="Lipopolysaccharide (LPS) transport protein A like domain"/>
    <property type="match status" value="1"/>
</dbReference>
<dbReference type="Proteomes" id="UP000243887">
    <property type="component" value="Unassembled WGS sequence"/>
</dbReference>
<organism evidence="1 2">
    <name type="scientific">Myroides guanonis</name>
    <dbReference type="NCBI Taxonomy" id="1150112"/>
    <lineage>
        <taxon>Bacteria</taxon>
        <taxon>Pseudomonadati</taxon>
        <taxon>Bacteroidota</taxon>
        <taxon>Flavobacteriia</taxon>
        <taxon>Flavobacteriales</taxon>
        <taxon>Flavobacteriaceae</taxon>
        <taxon>Myroides</taxon>
    </lineage>
</organism>
<dbReference type="AlphaFoldDB" id="A0A1I3NPI9"/>
<dbReference type="GO" id="GO:0005886">
    <property type="term" value="C:plasma membrane"/>
    <property type="evidence" value="ECO:0007669"/>
    <property type="project" value="InterPro"/>
</dbReference>
<dbReference type="OrthoDB" id="1427074at2"/>
<accession>A0A1I3NPI9</accession>